<dbReference type="InterPro" id="IPR036291">
    <property type="entry name" value="NAD(P)-bd_dom_sf"/>
</dbReference>
<accession>A0A179BRP7</accession>
<evidence type="ECO:0000256" key="1">
    <source>
        <dbReference type="ARBA" id="ARBA00006484"/>
    </source>
</evidence>
<dbReference type="PROSITE" id="PS51257">
    <property type="entry name" value="PROKAR_LIPOPROTEIN"/>
    <property type="match status" value="1"/>
</dbReference>
<dbReference type="AlphaFoldDB" id="A0A179BRP7"/>
<proteinExistence type="inferred from homology"/>
<reference evidence="3" key="1">
    <citation type="submission" date="2016-04" db="EMBL/GenBank/DDBJ databases">
        <title>Fast-growing isolate from the root nodules of Vavilovia formosa.</title>
        <authorList>
            <person name="Kimeklis A."/>
            <person name="Safronova V."/>
            <person name="Belimov A."/>
            <person name="Andronov E."/>
        </authorList>
    </citation>
    <scope>NUCLEOTIDE SEQUENCE [LARGE SCALE GENOMIC DNA]</scope>
    <source>
        <strain evidence="3">Vaf-46</strain>
    </source>
</reference>
<keyword evidence="2" id="KW-0560">Oxidoreductase</keyword>
<dbReference type="EMBL" id="LWBS01000253">
    <property type="protein sequence ID" value="OAP93761.1"/>
    <property type="molecule type" value="Genomic_DNA"/>
</dbReference>
<name>A0A179BRP7_RHILE</name>
<protein>
    <submittedName>
        <fullName evidence="3">3-oxoacyl-ACP reductase</fullName>
    </submittedName>
</protein>
<organism evidence="3">
    <name type="scientific">Rhizobium leguminosarum</name>
    <dbReference type="NCBI Taxonomy" id="384"/>
    <lineage>
        <taxon>Bacteria</taxon>
        <taxon>Pseudomonadati</taxon>
        <taxon>Pseudomonadota</taxon>
        <taxon>Alphaproteobacteria</taxon>
        <taxon>Hyphomicrobiales</taxon>
        <taxon>Rhizobiaceae</taxon>
        <taxon>Rhizobium/Agrobacterium group</taxon>
        <taxon>Rhizobium</taxon>
    </lineage>
</organism>
<dbReference type="GO" id="GO:0005975">
    <property type="term" value="P:carbohydrate metabolic process"/>
    <property type="evidence" value="ECO:0007669"/>
    <property type="project" value="UniProtKB-ARBA"/>
</dbReference>
<dbReference type="Pfam" id="PF13561">
    <property type="entry name" value="adh_short_C2"/>
    <property type="match status" value="1"/>
</dbReference>
<dbReference type="Gene3D" id="3.40.50.720">
    <property type="entry name" value="NAD(P)-binding Rossmann-like Domain"/>
    <property type="match status" value="1"/>
</dbReference>
<comment type="similarity">
    <text evidence="1">Belongs to the short-chain dehydrogenases/reductases (SDR) family.</text>
</comment>
<evidence type="ECO:0000313" key="3">
    <source>
        <dbReference type="EMBL" id="OAP93761.1"/>
    </source>
</evidence>
<dbReference type="FunFam" id="3.40.50.720:FF:000240">
    <property type="entry name" value="SDR family oxidoreductase"/>
    <property type="match status" value="1"/>
</dbReference>
<comment type="caution">
    <text evidence="3">The sequence shown here is derived from an EMBL/GenBank/DDBJ whole genome shotgun (WGS) entry which is preliminary data.</text>
</comment>
<dbReference type="PANTHER" id="PTHR42760">
    <property type="entry name" value="SHORT-CHAIN DEHYDROGENASES/REDUCTASES FAMILY MEMBER"/>
    <property type="match status" value="1"/>
</dbReference>
<dbReference type="GO" id="GO:0016616">
    <property type="term" value="F:oxidoreductase activity, acting on the CH-OH group of donors, NAD or NADP as acceptor"/>
    <property type="evidence" value="ECO:0007669"/>
    <property type="project" value="TreeGrafter"/>
</dbReference>
<dbReference type="PANTHER" id="PTHR42760:SF115">
    <property type="entry name" value="3-OXOACYL-[ACYL-CARRIER-PROTEIN] REDUCTASE FABG"/>
    <property type="match status" value="1"/>
</dbReference>
<dbReference type="SUPFAM" id="SSF51735">
    <property type="entry name" value="NAD(P)-binding Rossmann-fold domains"/>
    <property type="match status" value="1"/>
</dbReference>
<dbReference type="PROSITE" id="PS00061">
    <property type="entry name" value="ADH_SHORT"/>
    <property type="match status" value="1"/>
</dbReference>
<dbReference type="InterPro" id="IPR002347">
    <property type="entry name" value="SDR_fam"/>
</dbReference>
<evidence type="ECO:0000256" key="2">
    <source>
        <dbReference type="ARBA" id="ARBA00023002"/>
    </source>
</evidence>
<dbReference type="PRINTS" id="PR00081">
    <property type="entry name" value="GDHRDH"/>
</dbReference>
<dbReference type="InterPro" id="IPR020904">
    <property type="entry name" value="Sc_DH/Rdtase_CS"/>
</dbReference>
<gene>
    <name evidence="3" type="ORF">A4U53_23655</name>
</gene>
<dbReference type="PRINTS" id="PR00080">
    <property type="entry name" value="SDRFAMILY"/>
</dbReference>
<sequence length="252" mass="26698">MDYLNKLRLDGRRAVVTGGAGGIGASCVDALVSAGAEVVIVDFSQANLDAAEARLGDATVSFEKLDVTDPAAVKSLAEKLQPIDILVNNAGIGRQTAGEDISEAEWHEVMNVNFNAVFWCAQAFGRAMIERGHGSIVNIGSMAGEIVVRPQKNVHYNASKAGVHHITKSLAAEWAPRGVRVNAVAPGFIETPMNAFALKNDIETTNIWLNNIPMGRVGQTHEIASIVLFLASDASSLMTGSIVLADGGYTVW</sequence>